<keyword evidence="2" id="KW-0812">Transmembrane</keyword>
<accession>A0A261F4L8</accession>
<feature type="compositionally biased region" description="Basic and acidic residues" evidence="1">
    <location>
        <begin position="273"/>
        <end position="284"/>
    </location>
</feature>
<proteinExistence type="predicted"/>
<dbReference type="InterPro" id="IPR022435">
    <property type="entry name" value="Surface-anchored_actinobac"/>
</dbReference>
<dbReference type="Proteomes" id="UP000243657">
    <property type="component" value="Unassembled WGS sequence"/>
</dbReference>
<feature type="region of interest" description="Disordered" evidence="1">
    <location>
        <begin position="262"/>
        <end position="285"/>
    </location>
</feature>
<gene>
    <name evidence="4" type="ORF">ALMA_1002</name>
</gene>
<dbReference type="EMBL" id="MWWT01000006">
    <property type="protein sequence ID" value="OZG54038.1"/>
    <property type="molecule type" value="Genomic_DNA"/>
</dbReference>
<protein>
    <submittedName>
        <fullName evidence="4">Actinobacterial surface-anchored protein</fullName>
    </submittedName>
</protein>
<evidence type="ECO:0000256" key="2">
    <source>
        <dbReference type="SAM" id="Phobius"/>
    </source>
</evidence>
<evidence type="ECO:0000313" key="5">
    <source>
        <dbReference type="Proteomes" id="UP000243657"/>
    </source>
</evidence>
<reference evidence="4 5" key="1">
    <citation type="journal article" date="2017" name="BMC Genomics">
        <title>Comparative genomic and phylogenomic analyses of the Bifidobacteriaceae family.</title>
        <authorList>
            <person name="Lugli G.A."/>
            <person name="Milani C."/>
            <person name="Turroni F."/>
            <person name="Duranti S."/>
            <person name="Mancabelli L."/>
            <person name="Mangifesta M."/>
            <person name="Ferrario C."/>
            <person name="Modesto M."/>
            <person name="Mattarelli P."/>
            <person name="Jiri K."/>
            <person name="van Sinderen D."/>
            <person name="Ventura M."/>
        </authorList>
    </citation>
    <scope>NUCLEOTIDE SEQUENCE [LARGE SCALE GENOMIC DNA]</scope>
    <source>
        <strain evidence="4 5">DSM 24762</strain>
    </source>
</reference>
<keyword evidence="3" id="KW-0732">Signal</keyword>
<dbReference type="NCBIfam" id="NF038134">
    <property type="entry name" value="choice_anch_M"/>
    <property type="match status" value="1"/>
</dbReference>
<evidence type="ECO:0000313" key="4">
    <source>
        <dbReference type="EMBL" id="OZG54038.1"/>
    </source>
</evidence>
<organism evidence="4 5">
    <name type="scientific">Alloscardovia macacae</name>
    <dbReference type="NCBI Taxonomy" id="1160091"/>
    <lineage>
        <taxon>Bacteria</taxon>
        <taxon>Bacillati</taxon>
        <taxon>Actinomycetota</taxon>
        <taxon>Actinomycetes</taxon>
        <taxon>Bifidobacteriales</taxon>
        <taxon>Bifidobacteriaceae</taxon>
        <taxon>Alloscardovia</taxon>
    </lineage>
</organism>
<evidence type="ECO:0000256" key="1">
    <source>
        <dbReference type="SAM" id="MobiDB-lite"/>
    </source>
</evidence>
<dbReference type="AlphaFoldDB" id="A0A261F4L8"/>
<name>A0A261F4L8_9BIFI</name>
<evidence type="ECO:0000256" key="3">
    <source>
        <dbReference type="SAM" id="SignalP"/>
    </source>
</evidence>
<feature type="chain" id="PRO_5013215306" evidence="3">
    <location>
        <begin position="35"/>
        <end position="332"/>
    </location>
</feature>
<keyword evidence="5" id="KW-1185">Reference proteome</keyword>
<feature type="signal peptide" evidence="3">
    <location>
        <begin position="1"/>
        <end position="34"/>
    </location>
</feature>
<comment type="caution">
    <text evidence="4">The sequence shown here is derived from an EMBL/GenBank/DDBJ whole genome shotgun (WGS) entry which is preliminary data.</text>
</comment>
<sequence>MMKNVKQAWAWGALAVAGVVAAALVCGALPGAHADELDQTVSSSEQISAEKTVLDVGHADLGPKVVDGRWGVYVRDDSGAEPVWRRAEDVVFRVKDAAQLDVPSGEEYAQLGAQAGERWWVIPQTQNPDVVWLGWNTQDPAASSVMDRGATMTLGAASGPAVSAGGRMALFVQEGTFDAPRFLVPGVGVQTSQDVWVDVNMHVHANWAFSAAGIYALPVRFCAKTTDGSGTNGTQCASSTLRFAVGDSTPAQDAFGVQAASLADASTQSQPESKPEAHDTHVSRETSSSNITTFLIGGICAVFIVARLALAAVRARAMKKEEELARKEVEHA</sequence>
<dbReference type="NCBIfam" id="TIGR03769">
    <property type="entry name" value="P_ac_wall_RPT"/>
    <property type="match status" value="1"/>
</dbReference>
<keyword evidence="2" id="KW-0472">Membrane</keyword>
<keyword evidence="2" id="KW-1133">Transmembrane helix</keyword>
<feature type="transmembrane region" description="Helical" evidence="2">
    <location>
        <begin position="291"/>
        <end position="310"/>
    </location>
</feature>